<gene>
    <name evidence="7" type="primary">rnpA</name>
    <name evidence="9" type="ORF">DES35_10645</name>
</gene>
<dbReference type="GO" id="GO:0030677">
    <property type="term" value="C:ribonuclease P complex"/>
    <property type="evidence" value="ECO:0007669"/>
    <property type="project" value="TreeGrafter"/>
</dbReference>
<evidence type="ECO:0000256" key="7">
    <source>
        <dbReference type="HAMAP-Rule" id="MF_00227"/>
    </source>
</evidence>
<dbReference type="GO" id="GO:0042781">
    <property type="term" value="F:3'-tRNA processing endoribonuclease activity"/>
    <property type="evidence" value="ECO:0007669"/>
    <property type="project" value="TreeGrafter"/>
</dbReference>
<evidence type="ECO:0000256" key="8">
    <source>
        <dbReference type="NCBIfam" id="TIGR00188"/>
    </source>
</evidence>
<evidence type="ECO:0000256" key="6">
    <source>
        <dbReference type="ARBA" id="ARBA00022884"/>
    </source>
</evidence>
<name>A0A369A398_9FLAO</name>
<evidence type="ECO:0000256" key="1">
    <source>
        <dbReference type="ARBA" id="ARBA00002663"/>
    </source>
</evidence>
<proteinExistence type="inferred from homology"/>
<dbReference type="InterPro" id="IPR020568">
    <property type="entry name" value="Ribosomal_Su5_D2-typ_SF"/>
</dbReference>
<dbReference type="InterPro" id="IPR014721">
    <property type="entry name" value="Ribsml_uS5_D2-typ_fold_subgr"/>
</dbReference>
<dbReference type="InterPro" id="IPR000100">
    <property type="entry name" value="RNase_P"/>
</dbReference>
<sequence>MPDFRLSKAELIKKKTEFELLFSNGASKVIFPLKVLFVNNPSRRVAFAVPKRVFKKAHDRNRIRRLMREGYRLNKNLLPQGNNDFLMLFIYIGKKLPTWSEIDLSFKKLAREFPFVEHQGKPEDEK</sequence>
<dbReference type="Proteomes" id="UP000253517">
    <property type="component" value="Unassembled WGS sequence"/>
</dbReference>
<comment type="caution">
    <text evidence="9">The sequence shown here is derived from an EMBL/GenBank/DDBJ whole genome shotgun (WGS) entry which is preliminary data.</text>
</comment>
<comment type="subunit">
    <text evidence="7">Consists of a catalytic RNA component (M1 or rnpB) and a protein subunit.</text>
</comment>
<dbReference type="Pfam" id="PF00825">
    <property type="entry name" value="Ribonuclease_P"/>
    <property type="match status" value="1"/>
</dbReference>
<dbReference type="EMBL" id="QPJS01000006">
    <property type="protein sequence ID" value="RCX01944.1"/>
    <property type="molecule type" value="Genomic_DNA"/>
</dbReference>
<keyword evidence="6 7" id="KW-0694">RNA-binding</keyword>
<dbReference type="RefSeq" id="WP_051889369.1">
    <property type="nucleotide sequence ID" value="NZ_BHZF01000001.1"/>
</dbReference>
<keyword evidence="4 7" id="KW-0255">Endonuclease</keyword>
<accession>A0A369A398</accession>
<comment type="catalytic activity">
    <reaction evidence="7">
        <text>Endonucleolytic cleavage of RNA, removing 5'-extranucleotides from tRNA precursor.</text>
        <dbReference type="EC" id="3.1.26.5"/>
    </reaction>
</comment>
<dbReference type="GO" id="GO:0004526">
    <property type="term" value="F:ribonuclease P activity"/>
    <property type="evidence" value="ECO:0007669"/>
    <property type="project" value="UniProtKB-UniRule"/>
</dbReference>
<dbReference type="InterPro" id="IPR020539">
    <property type="entry name" value="RNase_P_CS"/>
</dbReference>
<dbReference type="PANTHER" id="PTHR33992:SF1">
    <property type="entry name" value="RIBONUCLEASE P PROTEIN COMPONENT"/>
    <property type="match status" value="1"/>
</dbReference>
<dbReference type="Gene3D" id="3.30.230.10">
    <property type="match status" value="1"/>
</dbReference>
<dbReference type="GO" id="GO:0000049">
    <property type="term" value="F:tRNA binding"/>
    <property type="evidence" value="ECO:0007669"/>
    <property type="project" value="UniProtKB-UniRule"/>
</dbReference>
<comment type="similarity">
    <text evidence="7">Belongs to the RnpA family.</text>
</comment>
<evidence type="ECO:0000256" key="3">
    <source>
        <dbReference type="ARBA" id="ARBA00022722"/>
    </source>
</evidence>
<organism evidence="9 10">
    <name type="scientific">Schleiferia thermophila</name>
    <dbReference type="NCBI Taxonomy" id="884107"/>
    <lineage>
        <taxon>Bacteria</taxon>
        <taxon>Pseudomonadati</taxon>
        <taxon>Bacteroidota</taxon>
        <taxon>Flavobacteriia</taxon>
        <taxon>Flavobacteriales</taxon>
        <taxon>Schleiferiaceae</taxon>
        <taxon>Schleiferia</taxon>
    </lineage>
</organism>
<dbReference type="PANTHER" id="PTHR33992">
    <property type="entry name" value="RIBONUCLEASE P PROTEIN COMPONENT"/>
    <property type="match status" value="1"/>
</dbReference>
<dbReference type="SUPFAM" id="SSF54211">
    <property type="entry name" value="Ribosomal protein S5 domain 2-like"/>
    <property type="match status" value="1"/>
</dbReference>
<keyword evidence="2 7" id="KW-0819">tRNA processing</keyword>
<reference evidence="9 10" key="1">
    <citation type="submission" date="2018-07" db="EMBL/GenBank/DDBJ databases">
        <title>Genomic Encyclopedia of Type Strains, Phase IV (KMG-IV): sequencing the most valuable type-strain genomes for metagenomic binning, comparative biology and taxonomic classification.</title>
        <authorList>
            <person name="Goeker M."/>
        </authorList>
    </citation>
    <scope>NUCLEOTIDE SEQUENCE [LARGE SCALE GENOMIC DNA]</scope>
    <source>
        <strain evidence="9 10">DSM 21410</strain>
    </source>
</reference>
<dbReference type="PROSITE" id="PS00648">
    <property type="entry name" value="RIBONUCLEASE_P"/>
    <property type="match status" value="1"/>
</dbReference>
<keyword evidence="5 7" id="KW-0378">Hydrolase</keyword>
<keyword evidence="10" id="KW-1185">Reference proteome</keyword>
<dbReference type="HAMAP" id="MF_00227">
    <property type="entry name" value="RNase_P"/>
    <property type="match status" value="1"/>
</dbReference>
<comment type="function">
    <text evidence="1 7">RNaseP catalyzes the removal of the 5'-leader sequence from pre-tRNA to produce the mature 5'-terminus. It can also cleave other RNA substrates such as 4.5S RNA. The protein component plays an auxiliary but essential role in vivo by binding to the 5'-leader sequence and broadening the substrate specificity of the ribozyme.</text>
</comment>
<dbReference type="EC" id="3.1.26.5" evidence="7 8"/>
<evidence type="ECO:0000313" key="10">
    <source>
        <dbReference type="Proteomes" id="UP000253517"/>
    </source>
</evidence>
<evidence type="ECO:0000256" key="5">
    <source>
        <dbReference type="ARBA" id="ARBA00022801"/>
    </source>
</evidence>
<keyword evidence="3 7" id="KW-0540">Nuclease</keyword>
<dbReference type="GO" id="GO:0001682">
    <property type="term" value="P:tRNA 5'-leader removal"/>
    <property type="evidence" value="ECO:0007669"/>
    <property type="project" value="UniProtKB-UniRule"/>
</dbReference>
<protein>
    <recommendedName>
        <fullName evidence="7 8">Ribonuclease P protein component</fullName>
        <shortName evidence="7">RNase P protein</shortName>
        <shortName evidence="7">RNaseP protein</shortName>
        <ecNumber evidence="7 8">3.1.26.5</ecNumber>
    </recommendedName>
    <alternativeName>
        <fullName evidence="7">Protein C5</fullName>
    </alternativeName>
</protein>
<dbReference type="AlphaFoldDB" id="A0A369A398"/>
<evidence type="ECO:0000256" key="4">
    <source>
        <dbReference type="ARBA" id="ARBA00022759"/>
    </source>
</evidence>
<evidence type="ECO:0000313" key="9">
    <source>
        <dbReference type="EMBL" id="RCX01944.1"/>
    </source>
</evidence>
<dbReference type="NCBIfam" id="TIGR00188">
    <property type="entry name" value="rnpA"/>
    <property type="match status" value="1"/>
</dbReference>
<evidence type="ECO:0000256" key="2">
    <source>
        <dbReference type="ARBA" id="ARBA00022694"/>
    </source>
</evidence>